<name>A0AAV9VLT0_9PEZI</name>
<organism evidence="2 3">
    <name type="scientific">Orbilia blumenaviensis</name>
    <dbReference type="NCBI Taxonomy" id="1796055"/>
    <lineage>
        <taxon>Eukaryota</taxon>
        <taxon>Fungi</taxon>
        <taxon>Dikarya</taxon>
        <taxon>Ascomycota</taxon>
        <taxon>Pezizomycotina</taxon>
        <taxon>Orbiliomycetes</taxon>
        <taxon>Orbiliales</taxon>
        <taxon>Orbiliaceae</taxon>
        <taxon>Orbilia</taxon>
    </lineage>
</organism>
<protein>
    <submittedName>
        <fullName evidence="2">Uncharacterized protein</fullName>
    </submittedName>
</protein>
<evidence type="ECO:0000313" key="2">
    <source>
        <dbReference type="EMBL" id="KAK6362151.1"/>
    </source>
</evidence>
<accession>A0AAV9VLT0</accession>
<dbReference type="AlphaFoldDB" id="A0AAV9VLT0"/>
<keyword evidence="3" id="KW-1185">Reference proteome</keyword>
<proteinExistence type="predicted"/>
<dbReference type="EMBL" id="JAVHNS010000002">
    <property type="protein sequence ID" value="KAK6362151.1"/>
    <property type="molecule type" value="Genomic_DNA"/>
</dbReference>
<reference evidence="2 3" key="1">
    <citation type="submission" date="2019-10" db="EMBL/GenBank/DDBJ databases">
        <authorList>
            <person name="Palmer J.M."/>
        </authorList>
    </citation>
    <scope>NUCLEOTIDE SEQUENCE [LARGE SCALE GENOMIC DNA]</scope>
    <source>
        <strain evidence="2 3">TWF730</strain>
    </source>
</reference>
<feature type="compositionally biased region" description="Basic and acidic residues" evidence="1">
    <location>
        <begin position="43"/>
        <end position="68"/>
    </location>
</feature>
<feature type="region of interest" description="Disordered" evidence="1">
    <location>
        <begin position="34"/>
        <end position="68"/>
    </location>
</feature>
<sequence length="68" mass="8213">MRMKRKKEFGSCTSIAVKPREDEYRRPGYRQWLAHSVVRNNKNGRERNNKKGEKKKEKMDDRSGCRTR</sequence>
<evidence type="ECO:0000313" key="3">
    <source>
        <dbReference type="Proteomes" id="UP001373714"/>
    </source>
</evidence>
<dbReference type="Proteomes" id="UP001373714">
    <property type="component" value="Unassembled WGS sequence"/>
</dbReference>
<gene>
    <name evidence="2" type="ORF">TWF730_005847</name>
</gene>
<comment type="caution">
    <text evidence="2">The sequence shown here is derived from an EMBL/GenBank/DDBJ whole genome shotgun (WGS) entry which is preliminary data.</text>
</comment>
<evidence type="ECO:0000256" key="1">
    <source>
        <dbReference type="SAM" id="MobiDB-lite"/>
    </source>
</evidence>